<dbReference type="Gene3D" id="2.70.98.30">
    <property type="entry name" value="Golgi alpha-mannosidase II, domain 4"/>
    <property type="match status" value="1"/>
</dbReference>
<dbReference type="Pfam" id="PF03639">
    <property type="entry name" value="Glyco_hydro_81"/>
    <property type="match status" value="1"/>
</dbReference>
<evidence type="ECO:0000256" key="5">
    <source>
        <dbReference type="ARBA" id="ARBA00023277"/>
    </source>
</evidence>
<evidence type="ECO:0000256" key="6">
    <source>
        <dbReference type="ARBA" id="ARBA00023295"/>
    </source>
</evidence>
<dbReference type="AlphaFoldDB" id="A0A1D8N3Z3"/>
<sequence>MIVTPSAGQMRFSQGLSFLGLVSALAHGQSGTHELEKRQAFGARFNGNPFVPISTADPLGMFPRREHPVKLPPFVTGSPHTPLGAVPTNNFYTNMLLGTRTLPAYVYPYSVWWSKEDGFSGLAVSHTRCSQLVYGPDPNRTPTQFYFNPSGIMSIVFSAREFSSTISMRMDSLDHMSVNANTLDESGSLKMWTPLVRGMGMVTAKYYGVTPVIASQVGFARVQQETSLRPDLLKYRLILNNGITWLMYVTVPPGESIHFTLSSGNRLVSTNRGNFVVQVAALPDSSSEYALDSAAGSYAVGASVSGNIDQDGLRGSYSINFKHAGSSRRGKPLMFALEHQVQSMTDSMLSTWTMATLDSPAKGQMRGFITDKFTMVEPSLPRDVGYLPKAILPNYKSRLDDANVRGIIANAANQEMLQDINSQTNLDSMYFSGKGLDKFAQLLVVLNDVVGDKARARDLLGRLKNAFSVFANNRQQNPLAYDTVWKGIVSTAGLGTDSTADFGNSYYNDHHFHYGYFVHAAAIIAKIDKELGDGKWLSQNRQWVDNLVRDYANPSSQDKSFPIHRSFDWWSGHSWAKGLYLSADGKDEESSSEDYHSVYAIKLWGNSSGNQAMEARANLQLAIMKRAMNTYWYMKDNNRNQPMKFIKNKVPGISFENKADHATYFGMNPEYIIGIHALPTTPISAYIRDPAFVRETWDQRVAGFINWVDSGWKGTLQLDRSIFDPNAAYQFFTRGFQSRWLDPGTSLAWSLTMVAGLGGQ</sequence>
<dbReference type="Pfam" id="PF17652">
    <property type="entry name" value="Glyco_hydro81C"/>
    <property type="match status" value="1"/>
</dbReference>
<dbReference type="InterPro" id="IPR005200">
    <property type="entry name" value="Endo-beta-glucanase"/>
</dbReference>
<dbReference type="FunFam" id="2.70.98.30:FF:000006">
    <property type="entry name" value="Endo-1,3-beta-glucanase Engl1"/>
    <property type="match status" value="1"/>
</dbReference>
<evidence type="ECO:0000259" key="9">
    <source>
        <dbReference type="Pfam" id="PF03639"/>
    </source>
</evidence>
<gene>
    <name evidence="11" type="ORF">YALI1_A06873g</name>
</gene>
<name>A0A1D8N3Z3_YARLL</name>
<dbReference type="PANTHER" id="PTHR31983">
    <property type="entry name" value="ENDO-1,3(4)-BETA-GLUCANASE 1"/>
    <property type="match status" value="1"/>
</dbReference>
<keyword evidence="4" id="KW-0378">Hydrolase</keyword>
<dbReference type="GO" id="GO:0052861">
    <property type="term" value="F:endo-1,3(4)-beta-glucanase activity"/>
    <property type="evidence" value="ECO:0007669"/>
    <property type="project" value="InterPro"/>
</dbReference>
<comment type="similarity">
    <text evidence="2">Belongs to the glycosyl hydrolase 81 family.</text>
</comment>
<accession>A0A1D8N3Z3</accession>
<dbReference type="Gene3D" id="1.10.287.1170">
    <property type="entry name" value="glycoside hydrolase family 81 endo-[beta] glucanase"/>
    <property type="match status" value="1"/>
</dbReference>
<dbReference type="GO" id="GO:0000272">
    <property type="term" value="P:polysaccharide catabolic process"/>
    <property type="evidence" value="ECO:0007669"/>
    <property type="project" value="UniProtKB-KW"/>
</dbReference>
<dbReference type="FunFam" id="1.10.287.1170:FF:000001">
    <property type="entry name" value="Endo-1,3-beta-glucanase Engl1"/>
    <property type="match status" value="1"/>
</dbReference>
<reference evidence="11 12" key="1">
    <citation type="journal article" date="2016" name="PLoS ONE">
        <title>Sequence Assembly of Yarrowia lipolytica Strain W29/CLIB89 Shows Transposable Element Diversity.</title>
        <authorList>
            <person name="Magnan C."/>
            <person name="Yu J."/>
            <person name="Chang I."/>
            <person name="Jahn E."/>
            <person name="Kanomata Y."/>
            <person name="Wu J."/>
            <person name="Zeller M."/>
            <person name="Oakes M."/>
            <person name="Baldi P."/>
            <person name="Sandmeyer S."/>
        </authorList>
    </citation>
    <scope>NUCLEOTIDE SEQUENCE [LARGE SCALE GENOMIC DNA]</scope>
    <source>
        <strain evidence="12">CLIB89(W29)</strain>
    </source>
</reference>
<organism evidence="11 12">
    <name type="scientific">Yarrowia lipolytica</name>
    <name type="common">Candida lipolytica</name>
    <dbReference type="NCBI Taxonomy" id="4952"/>
    <lineage>
        <taxon>Eukaryota</taxon>
        <taxon>Fungi</taxon>
        <taxon>Dikarya</taxon>
        <taxon>Ascomycota</taxon>
        <taxon>Saccharomycotina</taxon>
        <taxon>Dipodascomycetes</taxon>
        <taxon>Dipodascales</taxon>
        <taxon>Dipodascales incertae sedis</taxon>
        <taxon>Yarrowia</taxon>
    </lineage>
</organism>
<dbReference type="InterPro" id="IPR040720">
    <property type="entry name" value="GH81_C"/>
</dbReference>
<dbReference type="InterPro" id="IPR040451">
    <property type="entry name" value="GH81_N"/>
</dbReference>
<evidence type="ECO:0000259" key="10">
    <source>
        <dbReference type="Pfam" id="PF17652"/>
    </source>
</evidence>
<evidence type="ECO:0000256" key="8">
    <source>
        <dbReference type="ARBA" id="ARBA00023326"/>
    </source>
</evidence>
<keyword evidence="8" id="KW-0624">Polysaccharide degradation</keyword>
<dbReference type="Proteomes" id="UP000182444">
    <property type="component" value="Chromosome 1A"/>
</dbReference>
<keyword evidence="6" id="KW-0326">Glycosidase</keyword>
<feature type="domain" description="Glycosyl hydrolase family 81 C-terminal" evidence="10">
    <location>
        <begin position="404"/>
        <end position="751"/>
    </location>
</feature>
<protein>
    <recommendedName>
        <fullName evidence="3">glucan endo-1,3-beta-D-glucosidase</fullName>
        <ecNumber evidence="3">3.2.1.39</ecNumber>
    </recommendedName>
</protein>
<dbReference type="PROSITE" id="PS52008">
    <property type="entry name" value="GH81"/>
    <property type="match status" value="1"/>
</dbReference>
<evidence type="ECO:0000256" key="7">
    <source>
        <dbReference type="ARBA" id="ARBA00023316"/>
    </source>
</evidence>
<evidence type="ECO:0000256" key="2">
    <source>
        <dbReference type="ARBA" id="ARBA00010730"/>
    </source>
</evidence>
<proteinExistence type="inferred from homology"/>
<dbReference type="RefSeq" id="XP_068137772.1">
    <property type="nucleotide sequence ID" value="XM_068281671.1"/>
</dbReference>
<evidence type="ECO:0000256" key="4">
    <source>
        <dbReference type="ARBA" id="ARBA00022801"/>
    </source>
</evidence>
<evidence type="ECO:0000313" key="12">
    <source>
        <dbReference type="Proteomes" id="UP000182444"/>
    </source>
</evidence>
<dbReference type="GO" id="GO:0071555">
    <property type="term" value="P:cell wall organization"/>
    <property type="evidence" value="ECO:0007669"/>
    <property type="project" value="UniProtKB-KW"/>
</dbReference>
<dbReference type="PANTHER" id="PTHR31983:SF0">
    <property type="entry name" value="GLUCAN ENDO-1,3-BETA-D-GLUCOSIDASE 2"/>
    <property type="match status" value="1"/>
</dbReference>
<dbReference type="GeneID" id="2905857"/>
<feature type="domain" description="Glycosyl hydrolase family 81 N-terminal" evidence="9">
    <location>
        <begin position="84"/>
        <end position="388"/>
    </location>
</feature>
<dbReference type="EMBL" id="CP017553">
    <property type="protein sequence ID" value="AOW00352.1"/>
    <property type="molecule type" value="Genomic_DNA"/>
</dbReference>
<dbReference type="VEuPathDB" id="FungiDB:YALI0_A07142g"/>
<dbReference type="GO" id="GO:0042973">
    <property type="term" value="F:glucan endo-1,3-beta-D-glucosidase activity"/>
    <property type="evidence" value="ECO:0007669"/>
    <property type="project" value="UniProtKB-EC"/>
</dbReference>
<dbReference type="VEuPathDB" id="FungiDB:YALI1_A06873g"/>
<dbReference type="eggNOG" id="KOG2254">
    <property type="taxonomic scope" value="Eukaryota"/>
</dbReference>
<keyword evidence="5" id="KW-0119">Carbohydrate metabolism</keyword>
<dbReference type="GO" id="GO:0009986">
    <property type="term" value="C:cell surface"/>
    <property type="evidence" value="ECO:0007669"/>
    <property type="project" value="TreeGrafter"/>
</dbReference>
<comment type="catalytic activity">
    <reaction evidence="1">
        <text>Hydrolysis of (1-&gt;3)-beta-D-glucosidic linkages in (1-&gt;3)-beta-D-glucans.</text>
        <dbReference type="EC" id="3.2.1.39"/>
    </reaction>
</comment>
<dbReference type="EC" id="3.2.1.39" evidence="3"/>
<evidence type="ECO:0000313" key="11">
    <source>
        <dbReference type="EMBL" id="AOW00352.1"/>
    </source>
</evidence>
<evidence type="ECO:0000256" key="3">
    <source>
        <dbReference type="ARBA" id="ARBA00012780"/>
    </source>
</evidence>
<keyword evidence="7" id="KW-0961">Cell wall biogenesis/degradation</keyword>
<evidence type="ECO:0000256" key="1">
    <source>
        <dbReference type="ARBA" id="ARBA00000382"/>
    </source>
</evidence>